<name>A0A483CM24_9EURY</name>
<keyword evidence="1" id="KW-0812">Transmembrane</keyword>
<feature type="transmembrane region" description="Helical" evidence="1">
    <location>
        <begin position="97"/>
        <end position="121"/>
    </location>
</feature>
<keyword evidence="3" id="KW-1185">Reference proteome</keyword>
<dbReference type="OrthoDB" id="99138at2157"/>
<protein>
    <recommendedName>
        <fullName evidence="4">GntP family permease</fullName>
    </recommendedName>
</protein>
<feature type="transmembrane region" description="Helical" evidence="1">
    <location>
        <begin position="58"/>
        <end position="77"/>
    </location>
</feature>
<proteinExistence type="predicted"/>
<accession>A0A483CM24</accession>
<evidence type="ECO:0000313" key="3">
    <source>
        <dbReference type="Proteomes" id="UP000292580"/>
    </source>
</evidence>
<feature type="transmembrane region" description="Helical" evidence="1">
    <location>
        <begin position="265"/>
        <end position="287"/>
    </location>
</feature>
<dbReference type="EMBL" id="PGCL01000003">
    <property type="protein sequence ID" value="TAJ43937.1"/>
    <property type="molecule type" value="Genomic_DNA"/>
</dbReference>
<comment type="caution">
    <text evidence="2">The sequence shown here is derived from an EMBL/GenBank/DDBJ whole genome shotgun (WGS) entry which is preliminary data.</text>
</comment>
<feature type="transmembrane region" description="Helical" evidence="1">
    <location>
        <begin position="133"/>
        <end position="150"/>
    </location>
</feature>
<dbReference type="InterPro" id="IPR003474">
    <property type="entry name" value="Glcn_transporter"/>
</dbReference>
<feature type="transmembrane region" description="Helical" evidence="1">
    <location>
        <begin position="209"/>
        <end position="229"/>
    </location>
</feature>
<evidence type="ECO:0008006" key="4">
    <source>
        <dbReference type="Google" id="ProtNLM"/>
    </source>
</evidence>
<gene>
    <name evidence="2" type="ORF">CUJ86_07725</name>
</gene>
<organism evidence="2 3">
    <name type="scientific">Methanofollis fontis</name>
    <dbReference type="NCBI Taxonomy" id="2052832"/>
    <lineage>
        <taxon>Archaea</taxon>
        <taxon>Methanobacteriati</taxon>
        <taxon>Methanobacteriota</taxon>
        <taxon>Stenosarchaea group</taxon>
        <taxon>Methanomicrobia</taxon>
        <taxon>Methanomicrobiales</taxon>
        <taxon>Methanomicrobiaceae</taxon>
        <taxon>Methanofollis</taxon>
    </lineage>
</organism>
<dbReference type="AlphaFoldDB" id="A0A483CM24"/>
<dbReference type="RefSeq" id="WP_130646997.1">
    <property type="nucleotide sequence ID" value="NZ_PGCL01000003.1"/>
</dbReference>
<evidence type="ECO:0000256" key="1">
    <source>
        <dbReference type="SAM" id="Phobius"/>
    </source>
</evidence>
<dbReference type="Pfam" id="PF02447">
    <property type="entry name" value="GntP_permease"/>
    <property type="match status" value="2"/>
</dbReference>
<feature type="transmembrane region" description="Helical" evidence="1">
    <location>
        <begin position="235"/>
        <end position="253"/>
    </location>
</feature>
<keyword evidence="1" id="KW-1133">Transmembrane helix</keyword>
<feature type="transmembrane region" description="Helical" evidence="1">
    <location>
        <begin position="170"/>
        <end position="188"/>
    </location>
</feature>
<evidence type="ECO:0000313" key="2">
    <source>
        <dbReference type="EMBL" id="TAJ43937.1"/>
    </source>
</evidence>
<dbReference type="Proteomes" id="UP000292580">
    <property type="component" value="Unassembled WGS sequence"/>
</dbReference>
<dbReference type="GO" id="GO:0005886">
    <property type="term" value="C:plasma membrane"/>
    <property type="evidence" value="ECO:0007669"/>
    <property type="project" value="TreeGrafter"/>
</dbReference>
<dbReference type="GO" id="GO:0015128">
    <property type="term" value="F:gluconate transmembrane transporter activity"/>
    <property type="evidence" value="ECO:0007669"/>
    <property type="project" value="InterPro"/>
</dbReference>
<keyword evidence="1" id="KW-0472">Membrane</keyword>
<feature type="transmembrane region" description="Helical" evidence="1">
    <location>
        <begin position="378"/>
        <end position="400"/>
    </location>
</feature>
<dbReference type="PANTHER" id="PTHR30354">
    <property type="entry name" value="GNT FAMILY GLUCONATE TRANSPORTER"/>
    <property type="match status" value="1"/>
</dbReference>
<sequence length="402" mass="41112">MQTLPAIAIVLALLAVATIRFRLNPFIALFSSAVLYGLMAGLPASSVVATAAQGAGTIFALLGPIVFAGSVIAVVVGREGNRERILQDIERFTRRPSAIGGIAGFLFAVPFMCCITAFIVVSPLLSCLQDRRTAMYAAAIGSVLSFTLIFPTPVTLAVAGSVAGFDAVSYSAVCIPLALALLAVIVWMGGAPRGSPGEETAVSGSGRSAWLTILIPLGCAALAVVHPVFGSESVAAFLLIGMGAALFLVPGDLRADMLGKGVRHAGIIIYDLCGAGAFGAVIIASGLPVEVAAIPQGMIPPFILPFCIAAIVQAAQGSRVVTAVITAEFISASGSVWSGSPASLVLLVAAGCLSVSAFSDPYFWLIRRTTNDPAEMVLKHYSLPLFLVSCVCAGAAFLIAGL</sequence>
<feature type="transmembrane region" description="Helical" evidence="1">
    <location>
        <begin position="27"/>
        <end position="51"/>
    </location>
</feature>
<dbReference type="PANTHER" id="PTHR30354:SF11">
    <property type="entry name" value="PERMEASE"/>
    <property type="match status" value="1"/>
</dbReference>
<reference evidence="2 3" key="1">
    <citation type="submission" date="2017-11" db="EMBL/GenBank/DDBJ databases">
        <title>Isolation and Characterization of Methanofollis Species from Methane Seep Offshore SW Taiwan.</title>
        <authorList>
            <person name="Teng N.-H."/>
            <person name="Lai M.-C."/>
            <person name="Chen S.-C."/>
        </authorList>
    </citation>
    <scope>NUCLEOTIDE SEQUENCE [LARGE SCALE GENOMIC DNA]</scope>
    <source>
        <strain evidence="2 3">FWC-SCC2</strain>
    </source>
</reference>
<feature type="transmembrane region" description="Helical" evidence="1">
    <location>
        <begin position="344"/>
        <end position="366"/>
    </location>
</feature>